<organism evidence="1 2">
    <name type="scientific">Megasphaera intestinihominis</name>
    <dbReference type="NCBI Taxonomy" id="3133159"/>
    <lineage>
        <taxon>Bacteria</taxon>
        <taxon>Bacillati</taxon>
        <taxon>Bacillota</taxon>
        <taxon>Negativicutes</taxon>
        <taxon>Veillonellales</taxon>
        <taxon>Veillonellaceae</taxon>
        <taxon>Megasphaera</taxon>
    </lineage>
</organism>
<reference evidence="1 2" key="1">
    <citation type="submission" date="2024-03" db="EMBL/GenBank/DDBJ databases">
        <title>Human intestinal bacterial collection.</title>
        <authorList>
            <person name="Pauvert C."/>
            <person name="Hitch T.C.A."/>
            <person name="Clavel T."/>
        </authorList>
    </citation>
    <scope>NUCLEOTIDE SEQUENCE [LARGE SCALE GENOMIC DNA]</scope>
    <source>
        <strain evidence="1 2">CLA-AA-H81</strain>
    </source>
</reference>
<proteinExistence type="predicted"/>
<name>A0ABV1CY46_9FIRM</name>
<comment type="caution">
    <text evidence="1">The sequence shown here is derived from an EMBL/GenBank/DDBJ whole genome shotgun (WGS) entry which is preliminary data.</text>
</comment>
<dbReference type="RefSeq" id="WP_349173563.1">
    <property type="nucleotide sequence ID" value="NZ_JBBMEU010000033.1"/>
</dbReference>
<keyword evidence="2" id="KW-1185">Reference proteome</keyword>
<gene>
    <name evidence="1" type="ORF">WMO23_06685</name>
</gene>
<sequence>MKDTLNIAVGNCFRKRKEALSHKDAIMKRIEKATKLLEKLRDERDE</sequence>
<accession>A0ABV1CY46</accession>
<dbReference type="EMBL" id="JBBMEU010000033">
    <property type="protein sequence ID" value="MEQ2422418.1"/>
    <property type="molecule type" value="Genomic_DNA"/>
</dbReference>
<protein>
    <submittedName>
        <fullName evidence="1">Uncharacterized protein</fullName>
    </submittedName>
</protein>
<evidence type="ECO:0000313" key="2">
    <source>
        <dbReference type="Proteomes" id="UP001433088"/>
    </source>
</evidence>
<dbReference type="Proteomes" id="UP001433088">
    <property type="component" value="Unassembled WGS sequence"/>
</dbReference>
<evidence type="ECO:0000313" key="1">
    <source>
        <dbReference type="EMBL" id="MEQ2422418.1"/>
    </source>
</evidence>